<evidence type="ECO:0008006" key="3">
    <source>
        <dbReference type="Google" id="ProtNLM"/>
    </source>
</evidence>
<name>A0ABR9J5Z5_9MICC</name>
<comment type="caution">
    <text evidence="1">The sequence shown here is derived from an EMBL/GenBank/DDBJ whole genome shotgun (WGS) entry which is preliminary data.</text>
</comment>
<evidence type="ECO:0000313" key="2">
    <source>
        <dbReference type="Proteomes" id="UP000636579"/>
    </source>
</evidence>
<dbReference type="Proteomes" id="UP000636579">
    <property type="component" value="Unassembled WGS sequence"/>
</dbReference>
<gene>
    <name evidence="1" type="ORF">H4W26_001173</name>
</gene>
<keyword evidence="2" id="KW-1185">Reference proteome</keyword>
<dbReference type="EMBL" id="JADBEE010000001">
    <property type="protein sequence ID" value="MBE1514418.1"/>
    <property type="molecule type" value="Genomic_DNA"/>
</dbReference>
<protein>
    <recommendedName>
        <fullName evidence="3">WXG100 family type VII secretion target</fullName>
    </recommendedName>
</protein>
<organism evidence="1 2">
    <name type="scientific">Nesterenkonia halotolerans</name>
    <dbReference type="NCBI Taxonomy" id="225325"/>
    <lineage>
        <taxon>Bacteria</taxon>
        <taxon>Bacillati</taxon>
        <taxon>Actinomycetota</taxon>
        <taxon>Actinomycetes</taxon>
        <taxon>Micrococcales</taxon>
        <taxon>Micrococcaceae</taxon>
        <taxon>Nesterenkonia</taxon>
    </lineage>
</organism>
<proteinExistence type="predicted"/>
<accession>A0ABR9J5Z5</accession>
<dbReference type="RefSeq" id="WP_192591169.1">
    <property type="nucleotide sequence ID" value="NZ_JADBEE010000001.1"/>
</dbReference>
<evidence type="ECO:0000313" key="1">
    <source>
        <dbReference type="EMBL" id="MBE1514418.1"/>
    </source>
</evidence>
<sequence length="106" mass="11806">MSRVEIHQHGQTINLEATDPMVEALSVTMQLGLSKHNGIVIDGLVDNAPNSRENESMSLWVSSTAHVKFIFQPRTDPEETKRHVDVMTASLERGGRIHFSSSGPRR</sequence>
<reference evidence="1 2" key="1">
    <citation type="submission" date="2020-10" db="EMBL/GenBank/DDBJ databases">
        <title>Sequencing the genomes of 1000 actinobacteria strains.</title>
        <authorList>
            <person name="Klenk H.-P."/>
        </authorList>
    </citation>
    <scope>NUCLEOTIDE SEQUENCE [LARGE SCALE GENOMIC DNA]</scope>
    <source>
        <strain evidence="1 2">DSM 15474</strain>
    </source>
</reference>